<keyword evidence="5" id="KW-0413">Isomerase</keyword>
<dbReference type="Pfam" id="PF00378">
    <property type="entry name" value="ECH_1"/>
    <property type="match status" value="1"/>
</dbReference>
<evidence type="ECO:0000256" key="4">
    <source>
        <dbReference type="ARBA" id="ARBA00023098"/>
    </source>
</evidence>
<dbReference type="SUPFAM" id="SSF52096">
    <property type="entry name" value="ClpP/crotonase"/>
    <property type="match status" value="1"/>
</dbReference>
<evidence type="ECO:0000256" key="5">
    <source>
        <dbReference type="ARBA" id="ARBA00023235"/>
    </source>
</evidence>
<comment type="pathway">
    <text evidence="1">Lipid metabolism; fatty acid beta-oxidation.</text>
</comment>
<dbReference type="PANTHER" id="PTHR43149:SF1">
    <property type="entry name" value="DELTA(3,5)-DELTA(2,4)-DIENOYL-COA ISOMERASE, MITOCHONDRIAL"/>
    <property type="match status" value="1"/>
</dbReference>
<proteinExistence type="inferred from homology"/>
<comment type="caution">
    <text evidence="7">The sequence shown here is derived from an EMBL/GenBank/DDBJ whole genome shotgun (WGS) entry which is preliminary data.</text>
</comment>
<dbReference type="InterPro" id="IPR018376">
    <property type="entry name" value="Enoyl-CoA_hyd/isom_CS"/>
</dbReference>
<dbReference type="GO" id="GO:0016853">
    <property type="term" value="F:isomerase activity"/>
    <property type="evidence" value="ECO:0007669"/>
    <property type="project" value="UniProtKB-KW"/>
</dbReference>
<dbReference type="PROSITE" id="PS00166">
    <property type="entry name" value="ENOYL_COA_HYDRATASE"/>
    <property type="match status" value="1"/>
</dbReference>
<name>A0A9Q3YLY7_9GAMM</name>
<evidence type="ECO:0000313" key="8">
    <source>
        <dbReference type="Proteomes" id="UP001108027"/>
    </source>
</evidence>
<comment type="similarity">
    <text evidence="2 6">Belongs to the enoyl-CoA hydratase/isomerase family.</text>
</comment>
<dbReference type="InterPro" id="IPR001753">
    <property type="entry name" value="Enoyl-CoA_hydra/iso"/>
</dbReference>
<reference evidence="7" key="1">
    <citation type="submission" date="2021-10" db="EMBL/GenBank/DDBJ databases">
        <title>The diversity and Nitrogen Metabolism of Culturable Nitrate-Utilizing Bacteria Within the Oxygen Minimum Zone of the Changjiang (Yangtze River)Estuary.</title>
        <authorList>
            <person name="Zhang D."/>
            <person name="Zheng J."/>
            <person name="Liu S."/>
            <person name="He W."/>
        </authorList>
    </citation>
    <scope>NUCLEOTIDE SEQUENCE</scope>
    <source>
        <strain evidence="7">FXH-223</strain>
    </source>
</reference>
<accession>A0A9Q3YLY7</accession>
<dbReference type="GO" id="GO:0006631">
    <property type="term" value="P:fatty acid metabolic process"/>
    <property type="evidence" value="ECO:0007669"/>
    <property type="project" value="UniProtKB-KW"/>
</dbReference>
<dbReference type="InterPro" id="IPR014748">
    <property type="entry name" value="Enoyl-CoA_hydra_C"/>
</dbReference>
<dbReference type="Gene3D" id="3.90.226.10">
    <property type="entry name" value="2-enoyl-CoA Hydratase, Chain A, domain 1"/>
    <property type="match status" value="1"/>
</dbReference>
<dbReference type="PANTHER" id="PTHR43149">
    <property type="entry name" value="ENOYL-COA HYDRATASE"/>
    <property type="match status" value="1"/>
</dbReference>
<protein>
    <submittedName>
        <fullName evidence="7">Crotonase/enoyl-CoA hydratase family protein</fullName>
    </submittedName>
</protein>
<keyword evidence="4" id="KW-0443">Lipid metabolism</keyword>
<dbReference type="AlphaFoldDB" id="A0A9Q3YLY7"/>
<evidence type="ECO:0000256" key="3">
    <source>
        <dbReference type="ARBA" id="ARBA00022832"/>
    </source>
</evidence>
<dbReference type="NCBIfam" id="NF005699">
    <property type="entry name" value="PRK07509.1"/>
    <property type="match status" value="1"/>
</dbReference>
<dbReference type="Proteomes" id="UP001108027">
    <property type="component" value="Unassembled WGS sequence"/>
</dbReference>
<keyword evidence="8" id="KW-1185">Reference proteome</keyword>
<dbReference type="InterPro" id="IPR029045">
    <property type="entry name" value="ClpP/crotonase-like_dom_sf"/>
</dbReference>
<dbReference type="CDD" id="cd06558">
    <property type="entry name" value="crotonase-like"/>
    <property type="match status" value="1"/>
</dbReference>
<gene>
    <name evidence="7" type="ORF">LL252_06595</name>
</gene>
<evidence type="ECO:0000256" key="6">
    <source>
        <dbReference type="RuleBase" id="RU003707"/>
    </source>
</evidence>
<dbReference type="EMBL" id="JAJGNA010000005">
    <property type="protein sequence ID" value="MCC4308237.1"/>
    <property type="molecule type" value="Genomic_DNA"/>
</dbReference>
<evidence type="ECO:0000313" key="7">
    <source>
        <dbReference type="EMBL" id="MCC4308237.1"/>
    </source>
</evidence>
<dbReference type="RefSeq" id="WP_228233496.1">
    <property type="nucleotide sequence ID" value="NZ_JAJGNA010000005.1"/>
</dbReference>
<evidence type="ECO:0000256" key="1">
    <source>
        <dbReference type="ARBA" id="ARBA00005005"/>
    </source>
</evidence>
<dbReference type="InterPro" id="IPR045002">
    <property type="entry name" value="Ech1-like"/>
</dbReference>
<organism evidence="7 8">
    <name type="scientific">Alloalcanivorax marinus</name>
    <dbReference type="NCBI Taxonomy" id="1177169"/>
    <lineage>
        <taxon>Bacteria</taxon>
        <taxon>Pseudomonadati</taxon>
        <taxon>Pseudomonadota</taxon>
        <taxon>Gammaproteobacteria</taxon>
        <taxon>Oceanospirillales</taxon>
        <taxon>Alcanivoracaceae</taxon>
        <taxon>Alloalcanivorax</taxon>
    </lineage>
</organism>
<dbReference type="Gene3D" id="1.10.12.10">
    <property type="entry name" value="Lyase 2-enoyl-coa Hydratase, Chain A, domain 2"/>
    <property type="match status" value="1"/>
</dbReference>
<sequence>MSESRVTLSIENHIATVTLNRPDKYNGLDLETLTALVKTARALKKNRDVRVVILRGAGKAFCAGLDFGTVTKTPMKMLLAFTKFGVRKTNLFQKACWAWRQLPVPVIAELHGYCYGGGLQLALAADFRVAAPDCELSVMEIKWGLIPDMTGTVTLRELVPLDVAKELAMTGRRFDAREAKQLNLVTRVADDPRAESQALAHALLERSPDAISATKALFQRTWNQSEDQAFHEESRLQFKLLRGKNQGEAMAANFKKRAPDFRNRQRDY</sequence>
<evidence type="ECO:0000256" key="2">
    <source>
        <dbReference type="ARBA" id="ARBA00005254"/>
    </source>
</evidence>
<keyword evidence="3" id="KW-0276">Fatty acid metabolism</keyword>